<gene>
    <name evidence="1" type="ORF">OCTVUL_1B016458</name>
</gene>
<reference evidence="1" key="1">
    <citation type="submission" date="2023-08" db="EMBL/GenBank/DDBJ databases">
        <authorList>
            <person name="Alioto T."/>
            <person name="Alioto T."/>
            <person name="Gomez Garrido J."/>
        </authorList>
    </citation>
    <scope>NUCLEOTIDE SEQUENCE</scope>
</reference>
<dbReference type="Proteomes" id="UP001162480">
    <property type="component" value="Chromosome 5"/>
</dbReference>
<name>A0AA36F3Y1_OCTVU</name>
<proteinExistence type="predicted"/>
<evidence type="ECO:0000313" key="2">
    <source>
        <dbReference type="Proteomes" id="UP001162480"/>
    </source>
</evidence>
<protein>
    <submittedName>
        <fullName evidence="1">Uncharacterized protein</fullName>
    </submittedName>
</protein>
<evidence type="ECO:0000313" key="1">
    <source>
        <dbReference type="EMBL" id="CAI9723005.1"/>
    </source>
</evidence>
<sequence>MVMIYVDISERKSGFYQVVDRCRANVQRQNHDSLHRKMITIEKTNVPLKLAEEEFSLKEALAKLKIGKIKL</sequence>
<organism evidence="1 2">
    <name type="scientific">Octopus vulgaris</name>
    <name type="common">Common octopus</name>
    <dbReference type="NCBI Taxonomy" id="6645"/>
    <lineage>
        <taxon>Eukaryota</taxon>
        <taxon>Metazoa</taxon>
        <taxon>Spiralia</taxon>
        <taxon>Lophotrochozoa</taxon>
        <taxon>Mollusca</taxon>
        <taxon>Cephalopoda</taxon>
        <taxon>Coleoidea</taxon>
        <taxon>Octopodiformes</taxon>
        <taxon>Octopoda</taxon>
        <taxon>Incirrata</taxon>
        <taxon>Octopodidae</taxon>
        <taxon>Octopus</taxon>
    </lineage>
</organism>
<keyword evidence="2" id="KW-1185">Reference proteome</keyword>
<dbReference type="EMBL" id="OX597818">
    <property type="protein sequence ID" value="CAI9723005.1"/>
    <property type="molecule type" value="Genomic_DNA"/>
</dbReference>
<accession>A0AA36F3Y1</accession>
<dbReference type="AlphaFoldDB" id="A0AA36F3Y1"/>